<evidence type="ECO:0000313" key="2">
    <source>
        <dbReference type="Proteomes" id="UP000234366"/>
    </source>
</evidence>
<organism evidence="1 2">
    <name type="scientific">Bacillus siamensis</name>
    <dbReference type="NCBI Taxonomy" id="659243"/>
    <lineage>
        <taxon>Bacteria</taxon>
        <taxon>Bacillati</taxon>
        <taxon>Bacillota</taxon>
        <taxon>Bacilli</taxon>
        <taxon>Bacillales</taxon>
        <taxon>Bacillaceae</taxon>
        <taxon>Bacillus</taxon>
        <taxon>Bacillus amyloliquefaciens group</taxon>
    </lineage>
</organism>
<proteinExistence type="predicted"/>
<dbReference type="Proteomes" id="UP000234366">
    <property type="component" value="Chromosome"/>
</dbReference>
<reference evidence="1 2" key="1">
    <citation type="submission" date="2017-11" db="EMBL/GenBank/DDBJ databases">
        <title>Genome sequence and genome mining of multiple bioactive secondary metabolites from a deep sea-derived Bacillus siamensis SCSIO 05746.</title>
        <authorList>
            <person name="Pan H.-Q."/>
            <person name="Ju J.-H."/>
        </authorList>
    </citation>
    <scope>NUCLEOTIDE SEQUENCE [LARGE SCALE GENOMIC DNA]</scope>
    <source>
        <strain evidence="1 2">SCSIO 05746</strain>
    </source>
</reference>
<evidence type="ECO:0000313" key="1">
    <source>
        <dbReference type="EMBL" id="AUJ77500.1"/>
    </source>
</evidence>
<sequence length="85" mass="9409">MHKKEQIRPGLRNEPAKEEKLTSLLSGISLLKSANNVSIGKLFIRFSIFTFVRADFDIYLSSPGAGGLHCICENLVHSTISFDEA</sequence>
<accession>A0AAI8MYN9</accession>
<keyword evidence="2" id="KW-1185">Reference proteome</keyword>
<dbReference type="EMBL" id="CP025001">
    <property type="protein sequence ID" value="AUJ77500.1"/>
    <property type="molecule type" value="Genomic_DNA"/>
</dbReference>
<gene>
    <name evidence="1" type="ORF">CWD84_12110</name>
</gene>
<protein>
    <submittedName>
        <fullName evidence="1">Uncharacterized protein</fullName>
    </submittedName>
</protein>
<dbReference type="KEGG" id="bsia:CWD84_12110"/>
<dbReference type="RefSeq" id="WP_060962688.1">
    <property type="nucleotide sequence ID" value="NZ_CP025001.1"/>
</dbReference>
<name>A0AAI8MYN9_9BACI</name>
<dbReference type="AlphaFoldDB" id="A0AAI8MYN9"/>